<dbReference type="AlphaFoldDB" id="A0A917YZ27"/>
<evidence type="ECO:0000313" key="2">
    <source>
        <dbReference type="EMBL" id="GGO68681.1"/>
    </source>
</evidence>
<dbReference type="SUPFAM" id="SSF82607">
    <property type="entry name" value="YbaB-like"/>
    <property type="match status" value="1"/>
</dbReference>
<proteinExistence type="predicted"/>
<dbReference type="EMBL" id="BMNH01000006">
    <property type="protein sequence ID" value="GGO68681.1"/>
    <property type="molecule type" value="Genomic_DNA"/>
</dbReference>
<dbReference type="Proteomes" id="UP000646523">
    <property type="component" value="Unassembled WGS sequence"/>
</dbReference>
<name>A0A917YZ27_9ACTN</name>
<evidence type="ECO:0000313" key="3">
    <source>
        <dbReference type="Proteomes" id="UP000646523"/>
    </source>
</evidence>
<accession>A0A917YZ27</accession>
<dbReference type="RefSeq" id="WP_189124493.1">
    <property type="nucleotide sequence ID" value="NZ_BMNH01000006.1"/>
</dbReference>
<dbReference type="Gene3D" id="3.30.1310.10">
    <property type="entry name" value="Nucleoid-associated protein YbaB-like domain"/>
    <property type="match status" value="1"/>
</dbReference>
<keyword evidence="3" id="KW-1185">Reference proteome</keyword>
<feature type="region of interest" description="Disordered" evidence="1">
    <location>
        <begin position="109"/>
        <end position="129"/>
    </location>
</feature>
<comment type="caution">
    <text evidence="2">The sequence shown here is derived from an EMBL/GenBank/DDBJ whole genome shotgun (WGS) entry which is preliminary data.</text>
</comment>
<dbReference type="GO" id="GO:0003677">
    <property type="term" value="F:DNA binding"/>
    <property type="evidence" value="ECO:0007669"/>
    <property type="project" value="InterPro"/>
</dbReference>
<dbReference type="InterPro" id="IPR036894">
    <property type="entry name" value="YbaB-like_sf"/>
</dbReference>
<evidence type="ECO:0000256" key="1">
    <source>
        <dbReference type="SAM" id="MobiDB-lite"/>
    </source>
</evidence>
<protein>
    <submittedName>
        <fullName evidence="2">Uncharacterized protein</fullName>
    </submittedName>
</protein>
<dbReference type="InterPro" id="IPR004401">
    <property type="entry name" value="YbaB/EbfC"/>
</dbReference>
<sequence length="129" mass="14013">MFFGVTSEFISSPEALAVEYDRHLKQVADAYGELNELTVSTRSDDGMITVTVGPRGQVRKITLNPRVSRVLEPSELAQALMEQIGQAASAVAERSRELLDPLLPDDLPYGGTLGDHPNLAELLPRPGAR</sequence>
<dbReference type="Pfam" id="PF02575">
    <property type="entry name" value="YbaB_DNA_bd"/>
    <property type="match status" value="1"/>
</dbReference>
<organism evidence="2 3">
    <name type="scientific">Nonomuraea cavernae</name>
    <dbReference type="NCBI Taxonomy" id="2045107"/>
    <lineage>
        <taxon>Bacteria</taxon>
        <taxon>Bacillati</taxon>
        <taxon>Actinomycetota</taxon>
        <taxon>Actinomycetes</taxon>
        <taxon>Streptosporangiales</taxon>
        <taxon>Streptosporangiaceae</taxon>
        <taxon>Nonomuraea</taxon>
    </lineage>
</organism>
<gene>
    <name evidence="2" type="ORF">GCM10012289_28020</name>
</gene>
<reference evidence="2" key="1">
    <citation type="journal article" date="2014" name="Int. J. Syst. Evol. Microbiol.">
        <title>Complete genome sequence of Corynebacterium casei LMG S-19264T (=DSM 44701T), isolated from a smear-ripened cheese.</title>
        <authorList>
            <consortium name="US DOE Joint Genome Institute (JGI-PGF)"/>
            <person name="Walter F."/>
            <person name="Albersmeier A."/>
            <person name="Kalinowski J."/>
            <person name="Ruckert C."/>
        </authorList>
    </citation>
    <scope>NUCLEOTIDE SEQUENCE</scope>
    <source>
        <strain evidence="2">CGMCC 4.7368</strain>
    </source>
</reference>
<reference evidence="2" key="2">
    <citation type="submission" date="2020-09" db="EMBL/GenBank/DDBJ databases">
        <authorList>
            <person name="Sun Q."/>
            <person name="Zhou Y."/>
        </authorList>
    </citation>
    <scope>NUCLEOTIDE SEQUENCE</scope>
    <source>
        <strain evidence="2">CGMCC 4.7368</strain>
    </source>
</reference>